<dbReference type="InterPro" id="IPR050627">
    <property type="entry name" value="Nitroreductase/BluB"/>
</dbReference>
<feature type="domain" description="Nitroreductase" evidence="4">
    <location>
        <begin position="32"/>
        <end position="200"/>
    </location>
</feature>
<evidence type="ECO:0000313" key="5">
    <source>
        <dbReference type="EMBL" id="WXB04695.1"/>
    </source>
</evidence>
<dbReference type="CDD" id="cd02144">
    <property type="entry name" value="iodotyrosine_dehalogenase"/>
    <property type="match status" value="1"/>
</dbReference>
<dbReference type="SUPFAM" id="SSF55469">
    <property type="entry name" value="FMN-dependent nitroreductase-like"/>
    <property type="match status" value="1"/>
</dbReference>
<dbReference type="InterPro" id="IPR000415">
    <property type="entry name" value="Nitroreductase-like"/>
</dbReference>
<protein>
    <submittedName>
        <fullName evidence="5">Nitroreductase family protein</fullName>
    </submittedName>
</protein>
<keyword evidence="2" id="KW-0288">FMN</keyword>
<evidence type="ECO:0000256" key="2">
    <source>
        <dbReference type="ARBA" id="ARBA00022643"/>
    </source>
</evidence>
<sequence>MTTPTFLPLSTYREYPLDEMRSRAATFSNEMQRRRTVREFSNRAVPRTIIEDCLRAAGTAPSGANQQPWHFVAVQDIALKKTIREAAEKEEHTFYDGRAPRAWLDALAPLGTNEHKPFLEIAPWLIAIFARSYGVADDGSKVKHYYVQESVGIATGLLIAAVHTAGLASLTHTPSPMNFLNSLLGRPSHERPFLLLVVGYPEDGATVPDIHRQPLESIATFM</sequence>
<dbReference type="EMBL" id="CP089983">
    <property type="protein sequence ID" value="WXB04695.1"/>
    <property type="molecule type" value="Genomic_DNA"/>
</dbReference>
<evidence type="ECO:0000256" key="1">
    <source>
        <dbReference type="ARBA" id="ARBA00022630"/>
    </source>
</evidence>
<evidence type="ECO:0000313" key="6">
    <source>
        <dbReference type="Proteomes" id="UP001374803"/>
    </source>
</evidence>
<evidence type="ECO:0000259" key="4">
    <source>
        <dbReference type="Pfam" id="PF00881"/>
    </source>
</evidence>
<keyword evidence="1" id="KW-0285">Flavoprotein</keyword>
<dbReference type="Pfam" id="PF00881">
    <property type="entry name" value="Nitroreductase"/>
    <property type="match status" value="1"/>
</dbReference>
<keyword evidence="6" id="KW-1185">Reference proteome</keyword>
<organism evidence="5 6">
    <name type="scientific">Pendulispora rubella</name>
    <dbReference type="NCBI Taxonomy" id="2741070"/>
    <lineage>
        <taxon>Bacteria</taxon>
        <taxon>Pseudomonadati</taxon>
        <taxon>Myxococcota</taxon>
        <taxon>Myxococcia</taxon>
        <taxon>Myxococcales</taxon>
        <taxon>Sorangiineae</taxon>
        <taxon>Pendulisporaceae</taxon>
        <taxon>Pendulispora</taxon>
    </lineage>
</organism>
<dbReference type="PANTHER" id="PTHR23026">
    <property type="entry name" value="NADPH NITROREDUCTASE"/>
    <property type="match status" value="1"/>
</dbReference>
<reference evidence="5" key="1">
    <citation type="submission" date="2021-12" db="EMBL/GenBank/DDBJ databases">
        <title>Discovery of the Pendulisporaceae a myxobacterial family with distinct sporulation behavior and unique specialized metabolism.</title>
        <authorList>
            <person name="Garcia R."/>
            <person name="Popoff A."/>
            <person name="Bader C.D."/>
            <person name="Loehr J."/>
            <person name="Walesch S."/>
            <person name="Walt C."/>
            <person name="Boldt J."/>
            <person name="Bunk B."/>
            <person name="Haeckl F.J.F.P.J."/>
            <person name="Gunesch A.P."/>
            <person name="Birkelbach J."/>
            <person name="Nuebel U."/>
            <person name="Pietschmann T."/>
            <person name="Bach T."/>
            <person name="Mueller R."/>
        </authorList>
    </citation>
    <scope>NUCLEOTIDE SEQUENCE</scope>
    <source>
        <strain evidence="5">MSr11367</strain>
    </source>
</reference>
<dbReference type="Proteomes" id="UP001374803">
    <property type="component" value="Chromosome"/>
</dbReference>
<dbReference type="InterPro" id="IPR029479">
    <property type="entry name" value="Nitroreductase"/>
</dbReference>
<accession>A0ABZ2L680</accession>
<name>A0ABZ2L680_9BACT</name>
<keyword evidence="3" id="KW-0560">Oxidoreductase</keyword>
<dbReference type="PANTHER" id="PTHR23026:SF90">
    <property type="entry name" value="IODOTYROSINE DEIODINASE 1"/>
    <property type="match status" value="1"/>
</dbReference>
<gene>
    <name evidence="5" type="ORF">LVJ94_48355</name>
</gene>
<evidence type="ECO:0000256" key="3">
    <source>
        <dbReference type="ARBA" id="ARBA00023002"/>
    </source>
</evidence>
<dbReference type="Gene3D" id="3.40.109.10">
    <property type="entry name" value="NADH Oxidase"/>
    <property type="match status" value="1"/>
</dbReference>
<proteinExistence type="predicted"/>
<dbReference type="RefSeq" id="WP_394834339.1">
    <property type="nucleotide sequence ID" value="NZ_CP089929.1"/>
</dbReference>